<accession>A0ABD5VCF7</accession>
<feature type="domain" description="HIT" evidence="4">
    <location>
        <begin position="7"/>
        <end position="113"/>
    </location>
</feature>
<feature type="active site" description="Tele-AMP-histidine intermediate" evidence="1">
    <location>
        <position position="100"/>
    </location>
</feature>
<sequence length="151" mass="16321">MSDTDCVFCDIVAGDAHALVVDETAETLAFSPLDPFAPGHVLVIPKAHHESLFDVPADALADVTEHARVLARELCGGERGFDGANLFNDSTSYQSVPHLHLHVVGRRADDPDLFPETEYDGDREDAHAAVTAALEADGDRDSAERERESVK</sequence>
<dbReference type="InterPro" id="IPR001310">
    <property type="entry name" value="Histidine_triad_HIT"/>
</dbReference>
<evidence type="ECO:0000259" key="4">
    <source>
        <dbReference type="PROSITE" id="PS51084"/>
    </source>
</evidence>
<evidence type="ECO:0000256" key="1">
    <source>
        <dbReference type="PIRSR" id="PIRSR601310-1"/>
    </source>
</evidence>
<dbReference type="AlphaFoldDB" id="A0ABD5VCF7"/>
<dbReference type="InterPro" id="IPR011146">
    <property type="entry name" value="HIT-like"/>
</dbReference>
<dbReference type="GO" id="GO:0008168">
    <property type="term" value="F:methyltransferase activity"/>
    <property type="evidence" value="ECO:0007669"/>
    <property type="project" value="UniProtKB-KW"/>
</dbReference>
<dbReference type="PANTHER" id="PTHR46648:SF1">
    <property type="entry name" value="ADENOSINE 5'-MONOPHOSPHORAMIDASE HNT1"/>
    <property type="match status" value="1"/>
</dbReference>
<dbReference type="InterPro" id="IPR036265">
    <property type="entry name" value="HIT-like_sf"/>
</dbReference>
<dbReference type="Gene3D" id="3.30.428.10">
    <property type="entry name" value="HIT-like"/>
    <property type="match status" value="1"/>
</dbReference>
<keyword evidence="6" id="KW-1185">Reference proteome</keyword>
<reference evidence="5 6" key="1">
    <citation type="journal article" date="2019" name="Int. J. Syst. Evol. Microbiol.">
        <title>The Global Catalogue of Microorganisms (GCM) 10K type strain sequencing project: providing services to taxonomists for standard genome sequencing and annotation.</title>
        <authorList>
            <consortium name="The Broad Institute Genomics Platform"/>
            <consortium name="The Broad Institute Genome Sequencing Center for Infectious Disease"/>
            <person name="Wu L."/>
            <person name="Ma J."/>
        </authorList>
    </citation>
    <scope>NUCLEOTIDE SEQUENCE [LARGE SCALE GENOMIC DNA]</scope>
    <source>
        <strain evidence="5 6">GX26</strain>
    </source>
</reference>
<feature type="short sequence motif" description="Histidine triad motif" evidence="2 3">
    <location>
        <begin position="98"/>
        <end position="102"/>
    </location>
</feature>
<evidence type="ECO:0000256" key="3">
    <source>
        <dbReference type="PROSITE-ProRule" id="PRU00464"/>
    </source>
</evidence>
<dbReference type="PROSITE" id="PS51084">
    <property type="entry name" value="HIT_2"/>
    <property type="match status" value="1"/>
</dbReference>
<evidence type="ECO:0000256" key="2">
    <source>
        <dbReference type="PIRSR" id="PIRSR601310-3"/>
    </source>
</evidence>
<dbReference type="PANTHER" id="PTHR46648">
    <property type="entry name" value="HIT FAMILY PROTEIN 1"/>
    <property type="match status" value="1"/>
</dbReference>
<dbReference type="EC" id="2.1.1.-" evidence="5"/>
<evidence type="ECO:0000313" key="6">
    <source>
        <dbReference type="Proteomes" id="UP001596395"/>
    </source>
</evidence>
<dbReference type="PRINTS" id="PR00332">
    <property type="entry name" value="HISTRIAD"/>
</dbReference>
<name>A0ABD5VCF7_9EURY</name>
<gene>
    <name evidence="5" type="ORF">ACFQGB_00600</name>
</gene>
<comment type="caution">
    <text evidence="5">The sequence shown here is derived from an EMBL/GenBank/DDBJ whole genome shotgun (WGS) entry which is preliminary data.</text>
</comment>
<protein>
    <submittedName>
        <fullName evidence="5">HIT family protein</fullName>
        <ecNumber evidence="5">2.1.1.-</ecNumber>
    </submittedName>
</protein>
<dbReference type="GO" id="GO:0032259">
    <property type="term" value="P:methylation"/>
    <property type="evidence" value="ECO:0007669"/>
    <property type="project" value="UniProtKB-KW"/>
</dbReference>
<organism evidence="5 6">
    <name type="scientific">Halorubellus litoreus</name>
    <dbReference type="NCBI Taxonomy" id="755308"/>
    <lineage>
        <taxon>Archaea</taxon>
        <taxon>Methanobacteriati</taxon>
        <taxon>Methanobacteriota</taxon>
        <taxon>Stenosarchaea group</taxon>
        <taxon>Halobacteria</taxon>
        <taxon>Halobacteriales</taxon>
        <taxon>Halorubellaceae</taxon>
        <taxon>Halorubellus</taxon>
    </lineage>
</organism>
<proteinExistence type="predicted"/>
<keyword evidence="5" id="KW-0489">Methyltransferase</keyword>
<keyword evidence="5" id="KW-0808">Transferase</keyword>
<dbReference type="EMBL" id="JBHSXN010000001">
    <property type="protein sequence ID" value="MFC6951348.1"/>
    <property type="molecule type" value="Genomic_DNA"/>
</dbReference>
<evidence type="ECO:0000313" key="5">
    <source>
        <dbReference type="EMBL" id="MFC6951348.1"/>
    </source>
</evidence>
<dbReference type="SUPFAM" id="SSF54197">
    <property type="entry name" value="HIT-like"/>
    <property type="match status" value="1"/>
</dbReference>
<dbReference type="Pfam" id="PF01230">
    <property type="entry name" value="HIT"/>
    <property type="match status" value="1"/>
</dbReference>
<dbReference type="Proteomes" id="UP001596395">
    <property type="component" value="Unassembled WGS sequence"/>
</dbReference>
<dbReference type="RefSeq" id="WP_336348383.1">
    <property type="nucleotide sequence ID" value="NZ_JAZAQL010000001.1"/>
</dbReference>